<dbReference type="EMBL" id="JAPZBU010000011">
    <property type="protein sequence ID" value="KAJ5378895.1"/>
    <property type="molecule type" value="Genomic_DNA"/>
</dbReference>
<comment type="caution">
    <text evidence="1">The sequence shown here is derived from an EMBL/GenBank/DDBJ whole genome shotgun (WGS) entry which is preliminary data.</text>
</comment>
<organism evidence="1 2">
    <name type="scientific">Penicillium cosmopolitanum</name>
    <dbReference type="NCBI Taxonomy" id="1131564"/>
    <lineage>
        <taxon>Eukaryota</taxon>
        <taxon>Fungi</taxon>
        <taxon>Dikarya</taxon>
        <taxon>Ascomycota</taxon>
        <taxon>Pezizomycotina</taxon>
        <taxon>Eurotiomycetes</taxon>
        <taxon>Eurotiomycetidae</taxon>
        <taxon>Eurotiales</taxon>
        <taxon>Aspergillaceae</taxon>
        <taxon>Penicillium</taxon>
    </lineage>
</organism>
<dbReference type="RefSeq" id="XP_056482681.1">
    <property type="nucleotide sequence ID" value="XM_056636651.1"/>
</dbReference>
<dbReference type="OrthoDB" id="3261222at2759"/>
<evidence type="ECO:0000313" key="2">
    <source>
        <dbReference type="Proteomes" id="UP001147747"/>
    </source>
</evidence>
<reference evidence="1" key="1">
    <citation type="submission" date="2022-12" db="EMBL/GenBank/DDBJ databases">
        <authorList>
            <person name="Petersen C."/>
        </authorList>
    </citation>
    <scope>NUCLEOTIDE SEQUENCE</scope>
    <source>
        <strain evidence="1">IBT 29677</strain>
    </source>
</reference>
<dbReference type="AlphaFoldDB" id="A0A9W9VGQ1"/>
<reference evidence="1" key="2">
    <citation type="journal article" date="2023" name="IMA Fungus">
        <title>Comparative genomic study of the Penicillium genus elucidates a diverse pangenome and 15 lateral gene transfer events.</title>
        <authorList>
            <person name="Petersen C."/>
            <person name="Sorensen T."/>
            <person name="Nielsen M.R."/>
            <person name="Sondergaard T.E."/>
            <person name="Sorensen J.L."/>
            <person name="Fitzpatrick D.A."/>
            <person name="Frisvad J.C."/>
            <person name="Nielsen K.L."/>
        </authorList>
    </citation>
    <scope>NUCLEOTIDE SEQUENCE</scope>
    <source>
        <strain evidence="1">IBT 29677</strain>
    </source>
</reference>
<name>A0A9W9VGQ1_9EURO</name>
<accession>A0A9W9VGQ1</accession>
<proteinExistence type="predicted"/>
<dbReference type="GeneID" id="81375631"/>
<gene>
    <name evidence="1" type="ORF">N7509_012014</name>
</gene>
<evidence type="ECO:0000313" key="1">
    <source>
        <dbReference type="EMBL" id="KAJ5378895.1"/>
    </source>
</evidence>
<sequence length="106" mass="11661">MNIGTEKVISIVQRQVTSIVQQQVSSIIQEQVMAIVEKQLSGIHQSSPNPSYADVARTPPGSHPSNLKTIFNQTTPLTFTDTLHCTVDVSNVEEAEWKRAQGKSDN</sequence>
<keyword evidence="2" id="KW-1185">Reference proteome</keyword>
<protein>
    <submittedName>
        <fullName evidence="1">Uncharacterized protein</fullName>
    </submittedName>
</protein>
<dbReference type="Proteomes" id="UP001147747">
    <property type="component" value="Unassembled WGS sequence"/>
</dbReference>